<comment type="subcellular location">
    <subcellularLocation>
        <location evidence="1">Membrane</location>
        <topology evidence="1">Multi-pass membrane protein</topology>
    </subcellularLocation>
</comment>
<evidence type="ECO:0000256" key="4">
    <source>
        <dbReference type="ARBA" id="ARBA00022989"/>
    </source>
</evidence>
<dbReference type="STRING" id="1121022.GCA_000376105_00007"/>
<dbReference type="eggNOG" id="COG1457">
    <property type="taxonomic scope" value="Bacteria"/>
</dbReference>
<feature type="transmembrane region" description="Helical" evidence="6">
    <location>
        <begin position="135"/>
        <end position="159"/>
    </location>
</feature>
<dbReference type="Pfam" id="PF02133">
    <property type="entry name" value="Transp_cyt_pur"/>
    <property type="match status" value="1"/>
</dbReference>
<evidence type="ECO:0000313" key="8">
    <source>
        <dbReference type="Proteomes" id="UP000017837"/>
    </source>
</evidence>
<feature type="transmembrane region" description="Helical" evidence="6">
    <location>
        <begin position="340"/>
        <end position="362"/>
    </location>
</feature>
<dbReference type="AlphaFoldDB" id="V4P8Q3"/>
<protein>
    <recommendedName>
        <fullName evidence="9">Nitrate reductase</fullName>
    </recommendedName>
</protein>
<comment type="similarity">
    <text evidence="2">Belongs to the purine-cytosine permease (2.A.39) family.</text>
</comment>
<feature type="transmembrane region" description="Helical" evidence="6">
    <location>
        <begin position="383"/>
        <end position="403"/>
    </location>
</feature>
<dbReference type="OrthoDB" id="5444231at2"/>
<dbReference type="Proteomes" id="UP000017837">
    <property type="component" value="Unassembled WGS sequence"/>
</dbReference>
<organism evidence="7 8">
    <name type="scientific">Asticcacaulis benevestitus DSM 16100 = ATCC BAA-896</name>
    <dbReference type="NCBI Taxonomy" id="1121022"/>
    <lineage>
        <taxon>Bacteria</taxon>
        <taxon>Pseudomonadati</taxon>
        <taxon>Pseudomonadota</taxon>
        <taxon>Alphaproteobacteria</taxon>
        <taxon>Caulobacterales</taxon>
        <taxon>Caulobacteraceae</taxon>
        <taxon>Asticcacaulis</taxon>
    </lineage>
</organism>
<sequence>MSDNTERSDHDAYDPLVPVPEGKRSLTTRDAFSLWFSLGIGLLVLQAGAYLVPGLSLTEGLLAIVIGSVAGALLLGLAGVVGADTGLATMGALRPTLGVRGVHISALLNVIQLVGWGSFEIIAMRDAANTLSTNTFGLTFPIVWTLVFGLAATLLAVMGPLGFIRRFLRQYGLWLLLAGAAWMTWALLSRHNLADAFARKGDGSLSLGGGIDLVIAMPLSWLPLIADYARFGKSSKAVFRGSSAGFVLANIWFFSLGAAYALLTENPADMLLSALATTGGGLALLLILIDETDNVFADIFSAASSMASLLHFRIRHLVIGFGLLCTVIALFVPMANFMTFLYAIGSVFTPLYGVLLVDHFLIRKRQIVAKDIIRIMGVYRFTYGVHVSAFAAWGAGIATYYYVLSFLPAVGATLPAFFVAAVTYWALAQMFARPADV</sequence>
<dbReference type="EMBL" id="AWGB01000086">
    <property type="protein sequence ID" value="ESQ81600.1"/>
    <property type="molecule type" value="Genomic_DNA"/>
</dbReference>
<keyword evidence="4 6" id="KW-1133">Transmembrane helix</keyword>
<proteinExistence type="inferred from homology"/>
<dbReference type="PANTHER" id="PTHR30569:SF0">
    <property type="entry name" value="CYTOSINE PERMEASE"/>
    <property type="match status" value="1"/>
</dbReference>
<evidence type="ECO:0000256" key="2">
    <source>
        <dbReference type="ARBA" id="ARBA00008974"/>
    </source>
</evidence>
<evidence type="ECO:0000256" key="3">
    <source>
        <dbReference type="ARBA" id="ARBA00022692"/>
    </source>
</evidence>
<dbReference type="GO" id="GO:0015209">
    <property type="term" value="F:cytosine transmembrane transporter activity"/>
    <property type="evidence" value="ECO:0007669"/>
    <property type="project" value="InterPro"/>
</dbReference>
<keyword evidence="3 6" id="KW-0812">Transmembrane</keyword>
<accession>V4P8Q3</accession>
<feature type="transmembrane region" description="Helical" evidence="6">
    <location>
        <begin position="60"/>
        <end position="82"/>
    </location>
</feature>
<feature type="transmembrane region" description="Helical" evidence="6">
    <location>
        <begin position="102"/>
        <end position="123"/>
    </location>
</feature>
<feature type="transmembrane region" description="Helical" evidence="6">
    <location>
        <begin position="244"/>
        <end position="263"/>
    </location>
</feature>
<feature type="transmembrane region" description="Helical" evidence="6">
    <location>
        <begin position="32"/>
        <end position="53"/>
    </location>
</feature>
<feature type="transmembrane region" description="Helical" evidence="6">
    <location>
        <begin position="205"/>
        <end position="224"/>
    </location>
</feature>
<evidence type="ECO:0000313" key="7">
    <source>
        <dbReference type="EMBL" id="ESQ81600.1"/>
    </source>
</evidence>
<feature type="transmembrane region" description="Helical" evidence="6">
    <location>
        <begin position="317"/>
        <end position="334"/>
    </location>
</feature>
<feature type="transmembrane region" description="Helical" evidence="6">
    <location>
        <begin position="270"/>
        <end position="289"/>
    </location>
</feature>
<name>V4P8Q3_9CAUL</name>
<feature type="transmembrane region" description="Helical" evidence="6">
    <location>
        <begin position="409"/>
        <end position="427"/>
    </location>
</feature>
<dbReference type="Gene3D" id="1.10.4160.10">
    <property type="entry name" value="Hydantoin permease"/>
    <property type="match status" value="1"/>
</dbReference>
<evidence type="ECO:0008006" key="9">
    <source>
        <dbReference type="Google" id="ProtNLM"/>
    </source>
</evidence>
<dbReference type="PANTHER" id="PTHR30569">
    <property type="entry name" value="CYTOSINE TRANSPORTER CODB"/>
    <property type="match status" value="1"/>
</dbReference>
<dbReference type="NCBIfam" id="TIGR02358">
    <property type="entry name" value="thia_cytX"/>
    <property type="match status" value="1"/>
</dbReference>
<evidence type="ECO:0000256" key="6">
    <source>
        <dbReference type="SAM" id="Phobius"/>
    </source>
</evidence>
<keyword evidence="5 6" id="KW-0472">Membrane</keyword>
<dbReference type="PATRIC" id="fig|1121022.4.peg.4455"/>
<feature type="transmembrane region" description="Helical" evidence="6">
    <location>
        <begin position="171"/>
        <end position="193"/>
    </location>
</feature>
<comment type="caution">
    <text evidence="7">The sequence shown here is derived from an EMBL/GenBank/DDBJ whole genome shotgun (WGS) entry which is preliminary data.</text>
</comment>
<keyword evidence="8" id="KW-1185">Reference proteome</keyword>
<dbReference type="InterPro" id="IPR012732">
    <property type="entry name" value="Thia_CytX"/>
</dbReference>
<dbReference type="InterPro" id="IPR001248">
    <property type="entry name" value="Pur-cyt_permease"/>
</dbReference>
<dbReference type="RefSeq" id="WP_018079694.1">
    <property type="nucleotide sequence ID" value="NZ_AQWM01000001.1"/>
</dbReference>
<dbReference type="GO" id="GO:0005886">
    <property type="term" value="C:plasma membrane"/>
    <property type="evidence" value="ECO:0007669"/>
    <property type="project" value="TreeGrafter"/>
</dbReference>
<dbReference type="InterPro" id="IPR030191">
    <property type="entry name" value="CodB"/>
</dbReference>
<gene>
    <name evidence="7" type="ORF">ABENE_21755</name>
</gene>
<evidence type="ECO:0000256" key="1">
    <source>
        <dbReference type="ARBA" id="ARBA00004141"/>
    </source>
</evidence>
<reference evidence="7 8" key="1">
    <citation type="journal article" date="2014" name="Nature">
        <title>Sequential evolution of bacterial morphology by co-option of a developmental regulator.</title>
        <authorList>
            <person name="Jiang C."/>
            <person name="Brown P.J."/>
            <person name="Ducret A."/>
            <person name="Brun Y.V."/>
        </authorList>
    </citation>
    <scope>NUCLEOTIDE SEQUENCE [LARGE SCALE GENOMIC DNA]</scope>
    <source>
        <strain evidence="7 8">DSM 16100</strain>
    </source>
</reference>
<evidence type="ECO:0000256" key="5">
    <source>
        <dbReference type="ARBA" id="ARBA00023136"/>
    </source>
</evidence>